<feature type="region of interest" description="Disordered" evidence="1">
    <location>
        <begin position="1"/>
        <end position="31"/>
    </location>
</feature>
<evidence type="ECO:0000313" key="3">
    <source>
        <dbReference type="Proteomes" id="UP000324222"/>
    </source>
</evidence>
<reference evidence="2 3" key="1">
    <citation type="submission" date="2019-05" db="EMBL/GenBank/DDBJ databases">
        <title>Another draft genome of Portunus trituberculatus and its Hox gene families provides insights of decapod evolution.</title>
        <authorList>
            <person name="Jeong J.-H."/>
            <person name="Song I."/>
            <person name="Kim S."/>
            <person name="Choi T."/>
            <person name="Kim D."/>
            <person name="Ryu S."/>
            <person name="Kim W."/>
        </authorList>
    </citation>
    <scope>NUCLEOTIDE SEQUENCE [LARGE SCALE GENOMIC DNA]</scope>
    <source>
        <tissue evidence="2">Muscle</tissue>
    </source>
</reference>
<protein>
    <submittedName>
        <fullName evidence="2">Uncharacterized protein</fullName>
    </submittedName>
</protein>
<name>A0A5B7GJC6_PORTR</name>
<comment type="caution">
    <text evidence="2">The sequence shown here is derived from an EMBL/GenBank/DDBJ whole genome shotgun (WGS) entry which is preliminary data.</text>
</comment>
<evidence type="ECO:0000313" key="2">
    <source>
        <dbReference type="EMBL" id="MPC60370.1"/>
    </source>
</evidence>
<gene>
    <name evidence="2" type="ORF">E2C01_054414</name>
</gene>
<accession>A0A5B7GJC6</accession>
<keyword evidence="3" id="KW-1185">Reference proteome</keyword>
<sequence>MPEQRDHSSICPPASCTHPQHHSTTAPQHHQIKRKIRPLYALCCCLALRQHNNHLSSSSTTATVINLHITRETDR</sequence>
<dbReference type="Proteomes" id="UP000324222">
    <property type="component" value="Unassembled WGS sequence"/>
</dbReference>
<evidence type="ECO:0000256" key="1">
    <source>
        <dbReference type="SAM" id="MobiDB-lite"/>
    </source>
</evidence>
<proteinExistence type="predicted"/>
<dbReference type="AlphaFoldDB" id="A0A5B7GJC6"/>
<dbReference type="EMBL" id="VSRR010017442">
    <property type="protein sequence ID" value="MPC60370.1"/>
    <property type="molecule type" value="Genomic_DNA"/>
</dbReference>
<organism evidence="2 3">
    <name type="scientific">Portunus trituberculatus</name>
    <name type="common">Swimming crab</name>
    <name type="synonym">Neptunus trituberculatus</name>
    <dbReference type="NCBI Taxonomy" id="210409"/>
    <lineage>
        <taxon>Eukaryota</taxon>
        <taxon>Metazoa</taxon>
        <taxon>Ecdysozoa</taxon>
        <taxon>Arthropoda</taxon>
        <taxon>Crustacea</taxon>
        <taxon>Multicrustacea</taxon>
        <taxon>Malacostraca</taxon>
        <taxon>Eumalacostraca</taxon>
        <taxon>Eucarida</taxon>
        <taxon>Decapoda</taxon>
        <taxon>Pleocyemata</taxon>
        <taxon>Brachyura</taxon>
        <taxon>Eubrachyura</taxon>
        <taxon>Portunoidea</taxon>
        <taxon>Portunidae</taxon>
        <taxon>Portuninae</taxon>
        <taxon>Portunus</taxon>
    </lineage>
</organism>